<dbReference type="InterPro" id="IPR019559">
    <property type="entry name" value="Cullin_neddylation_domain"/>
</dbReference>
<dbReference type="InterPro" id="IPR016157">
    <property type="entry name" value="Cullin_CS"/>
</dbReference>
<dbReference type="GO" id="GO:0031625">
    <property type="term" value="F:ubiquitin protein ligase binding"/>
    <property type="evidence" value="ECO:0007669"/>
    <property type="project" value="InterPro"/>
</dbReference>
<evidence type="ECO:0000313" key="4">
    <source>
        <dbReference type="EMBL" id="VDM10840.1"/>
    </source>
</evidence>
<dbReference type="PANTHER" id="PTHR11932">
    <property type="entry name" value="CULLIN"/>
    <property type="match status" value="1"/>
</dbReference>
<dbReference type="PROSITE" id="PS01256">
    <property type="entry name" value="CULLIN_1"/>
    <property type="match status" value="1"/>
</dbReference>
<accession>A0A3P7DLS9</accession>
<proteinExistence type="predicted"/>
<feature type="domain" description="Cullin neddylation" evidence="3">
    <location>
        <begin position="56"/>
        <end position="123"/>
    </location>
</feature>
<dbReference type="InterPro" id="IPR045093">
    <property type="entry name" value="Cullin"/>
</dbReference>
<dbReference type="SUPFAM" id="SSF46785">
    <property type="entry name" value="Winged helix' DNA-binding domain"/>
    <property type="match status" value="1"/>
</dbReference>
<evidence type="ECO:0000259" key="3">
    <source>
        <dbReference type="SMART" id="SM00884"/>
    </source>
</evidence>
<evidence type="ECO:0000313" key="5">
    <source>
        <dbReference type="Proteomes" id="UP000270924"/>
    </source>
</evidence>
<dbReference type="InterPro" id="IPR036390">
    <property type="entry name" value="WH_DNA-bd_sf"/>
</dbReference>
<reference evidence="4 5" key="1">
    <citation type="submission" date="2018-11" db="EMBL/GenBank/DDBJ databases">
        <authorList>
            <consortium name="Pathogen Informatics"/>
        </authorList>
    </citation>
    <scope>NUCLEOTIDE SEQUENCE [LARGE SCALE GENOMIC DNA]</scope>
</reference>
<keyword evidence="1" id="KW-1017">Isopeptide bond</keyword>
<gene>
    <name evidence="4" type="ORF">WBA_LOCUS4226</name>
</gene>
<dbReference type="AlphaFoldDB" id="A0A3P7DLS9"/>
<dbReference type="InParanoid" id="A0A3P7DLS9"/>
<protein>
    <recommendedName>
        <fullName evidence="3">Cullin neddylation domain-containing protein</fullName>
    </recommendedName>
</protein>
<evidence type="ECO:0000256" key="2">
    <source>
        <dbReference type="ARBA" id="ARBA00022843"/>
    </source>
</evidence>
<dbReference type="GO" id="GO:0006511">
    <property type="term" value="P:ubiquitin-dependent protein catabolic process"/>
    <property type="evidence" value="ECO:0007669"/>
    <property type="project" value="InterPro"/>
</dbReference>
<dbReference type="EMBL" id="UYWW01001674">
    <property type="protein sequence ID" value="VDM10840.1"/>
    <property type="molecule type" value="Genomic_DNA"/>
</dbReference>
<dbReference type="SMART" id="SM00884">
    <property type="entry name" value="Cullin_Nedd8"/>
    <property type="match status" value="1"/>
</dbReference>
<dbReference type="FunFam" id="1.10.10.10:FF:000014">
    <property type="entry name" value="Cullin 1"/>
    <property type="match status" value="1"/>
</dbReference>
<dbReference type="Gene3D" id="1.10.10.10">
    <property type="entry name" value="Winged helix-like DNA-binding domain superfamily/Winged helix DNA-binding domain"/>
    <property type="match status" value="1"/>
</dbReference>
<name>A0A3P7DLS9_WUCBA</name>
<evidence type="ECO:0000256" key="1">
    <source>
        <dbReference type="ARBA" id="ARBA00022499"/>
    </source>
</evidence>
<organism evidence="4 5">
    <name type="scientific">Wuchereria bancrofti</name>
    <dbReference type="NCBI Taxonomy" id="6293"/>
    <lineage>
        <taxon>Eukaryota</taxon>
        <taxon>Metazoa</taxon>
        <taxon>Ecdysozoa</taxon>
        <taxon>Nematoda</taxon>
        <taxon>Chromadorea</taxon>
        <taxon>Rhabditida</taxon>
        <taxon>Spirurina</taxon>
        <taxon>Spiruromorpha</taxon>
        <taxon>Filarioidea</taxon>
        <taxon>Onchocercidae</taxon>
        <taxon>Wuchereria</taxon>
    </lineage>
</organism>
<keyword evidence="2" id="KW-0832">Ubl conjugation</keyword>
<dbReference type="InterPro" id="IPR036388">
    <property type="entry name" value="WH-like_DNA-bd_sf"/>
</dbReference>
<dbReference type="Pfam" id="PF10557">
    <property type="entry name" value="Cullin_Nedd8"/>
    <property type="match status" value="1"/>
</dbReference>
<dbReference type="GO" id="GO:0031461">
    <property type="term" value="C:cullin-RING ubiquitin ligase complex"/>
    <property type="evidence" value="ECO:0007669"/>
    <property type="project" value="InterPro"/>
</dbReference>
<sequence>MLSIVGPKIDIDVNTPLETVLRLNSHFSNKKLKVDLSKTMARAEIRQETVEVHKSVEDDRRLVVQAAIVRIMKMRKKMKHTQLITEVLAQLASRFKPKVPMIKKCIDILIEKEYLQRVENEKDLYEYLA</sequence>
<dbReference type="Proteomes" id="UP000270924">
    <property type="component" value="Unassembled WGS sequence"/>
</dbReference>
<dbReference type="OrthoDB" id="5812286at2759"/>
<keyword evidence="5" id="KW-1185">Reference proteome</keyword>